<dbReference type="RefSeq" id="WP_323246021.1">
    <property type="nucleotide sequence ID" value="NZ_JAYFUL010000001.1"/>
</dbReference>
<dbReference type="Proteomes" id="UP001304671">
    <property type="component" value="Unassembled WGS sequence"/>
</dbReference>
<evidence type="ECO:0000256" key="2">
    <source>
        <dbReference type="ARBA" id="ARBA00022814"/>
    </source>
</evidence>
<feature type="domain" description="NusB/RsmB/TIM44" evidence="6">
    <location>
        <begin position="309"/>
        <end position="397"/>
    </location>
</feature>
<keyword evidence="5" id="KW-0804">Transcription</keyword>
<dbReference type="SUPFAM" id="SSF48013">
    <property type="entry name" value="NusB-like"/>
    <property type="match status" value="1"/>
</dbReference>
<reference evidence="7 8" key="1">
    <citation type="submission" date="2023-12" db="EMBL/GenBank/DDBJ databases">
        <title>Novel species of the genus Arcicella isolated from rivers.</title>
        <authorList>
            <person name="Lu H."/>
        </authorList>
    </citation>
    <scope>NUCLEOTIDE SEQUENCE [LARGE SCALE GENOMIC DNA]</scope>
    <source>
        <strain evidence="7 8">LMG 21963</strain>
    </source>
</reference>
<keyword evidence="2" id="KW-0889">Transcription antitermination</keyword>
<name>A0ABU5QGL8_9BACT</name>
<comment type="caution">
    <text evidence="7">The sequence shown here is derived from an EMBL/GenBank/DDBJ whole genome shotgun (WGS) entry which is preliminary data.</text>
</comment>
<evidence type="ECO:0000256" key="1">
    <source>
        <dbReference type="ARBA" id="ARBA00005952"/>
    </source>
</evidence>
<dbReference type="InterPro" id="IPR035926">
    <property type="entry name" value="NusB-like_sf"/>
</dbReference>
<dbReference type="Pfam" id="PF01029">
    <property type="entry name" value="NusB"/>
    <property type="match status" value="1"/>
</dbReference>
<sequence length="419" mass="48849">MLFSLKNANFAPSLDKVILLYQSFTTKTFFLNYPMVNRRLLRTKAFQSLYAFRQAERADYQLAFDQIADSFLPNLDLMIPKEQQMLKLDALRKLAEQRFEELFNLKSTDDTIPAEAKNAARHALESYKSYVKKDKATITDNMVAEVEGVYDAYLKMLQLLLEITEIAVWDEQRRLVETDHRTSRLARNQVLMALKNLPMFTTGIIRSNAKWGEEDQNLLRKLFLEAILPDTTFQSYLRITKHTFEEDLALVQYLVKTFILKHHLIADYFEEKDLNWNENKDVLKSLCVKTFKIEKVEDLALQPLALNWDEDKHYFVDLFNNVLDNDESYEKIITDQTQNWEGDRLAMTDMLILKLGLAEMIHFTSIPVKVSINEYIELAKNYSTPKSGQFINGLLDVLSQKLQKEGIIRKSGRGLIDNK</sequence>
<dbReference type="EMBL" id="JAYFUL010000001">
    <property type="protein sequence ID" value="MEA5256198.1"/>
    <property type="molecule type" value="Genomic_DNA"/>
</dbReference>
<organism evidence="7 8">
    <name type="scientific">Arcicella aquatica</name>
    <dbReference type="NCBI Taxonomy" id="217141"/>
    <lineage>
        <taxon>Bacteria</taxon>
        <taxon>Pseudomonadati</taxon>
        <taxon>Bacteroidota</taxon>
        <taxon>Cytophagia</taxon>
        <taxon>Cytophagales</taxon>
        <taxon>Flectobacillaceae</taxon>
        <taxon>Arcicella</taxon>
    </lineage>
</organism>
<gene>
    <name evidence="7" type="primary">nusB</name>
    <name evidence="7" type="ORF">VB264_00275</name>
</gene>
<accession>A0ABU5QGL8</accession>
<dbReference type="PANTHER" id="PTHR11078">
    <property type="entry name" value="N UTILIZATION SUBSTANCE PROTEIN B-RELATED"/>
    <property type="match status" value="1"/>
</dbReference>
<evidence type="ECO:0000313" key="7">
    <source>
        <dbReference type="EMBL" id="MEA5256198.1"/>
    </source>
</evidence>
<keyword evidence="8" id="KW-1185">Reference proteome</keyword>
<dbReference type="InterPro" id="IPR006027">
    <property type="entry name" value="NusB_RsmB_TIM44"/>
</dbReference>
<evidence type="ECO:0000256" key="5">
    <source>
        <dbReference type="ARBA" id="ARBA00023163"/>
    </source>
</evidence>
<dbReference type="NCBIfam" id="TIGR01951">
    <property type="entry name" value="nusB"/>
    <property type="match status" value="1"/>
</dbReference>
<keyword evidence="3" id="KW-0694">RNA-binding</keyword>
<comment type="similarity">
    <text evidence="1">Belongs to the NusB family.</text>
</comment>
<dbReference type="InterPro" id="IPR011605">
    <property type="entry name" value="NusB_fam"/>
</dbReference>
<evidence type="ECO:0000256" key="4">
    <source>
        <dbReference type="ARBA" id="ARBA00023015"/>
    </source>
</evidence>
<evidence type="ECO:0000313" key="8">
    <source>
        <dbReference type="Proteomes" id="UP001304671"/>
    </source>
</evidence>
<dbReference type="PANTHER" id="PTHR11078:SF3">
    <property type="entry name" value="ANTITERMINATION NUSB DOMAIN-CONTAINING PROTEIN"/>
    <property type="match status" value="1"/>
</dbReference>
<evidence type="ECO:0000259" key="6">
    <source>
        <dbReference type="Pfam" id="PF01029"/>
    </source>
</evidence>
<protein>
    <submittedName>
        <fullName evidence="7">Transcription antitermination factor NusB</fullName>
    </submittedName>
</protein>
<keyword evidence="4" id="KW-0805">Transcription regulation</keyword>
<evidence type="ECO:0000256" key="3">
    <source>
        <dbReference type="ARBA" id="ARBA00022884"/>
    </source>
</evidence>
<proteinExistence type="inferred from homology"/>
<dbReference type="Gene3D" id="1.10.940.10">
    <property type="entry name" value="NusB-like"/>
    <property type="match status" value="1"/>
</dbReference>